<proteinExistence type="predicted"/>
<protein>
    <recommendedName>
        <fullName evidence="11">Ionotropic glutamate receptor C-terminal domain-containing protein</fullName>
    </recommendedName>
</protein>
<sequence>MEKILVAPEVIAHSGGVINWNMDQEHKQSSTRQIERVPRTLSELCQIVLLFLPDGIPSSTQEHNINKRLNLPLLNPPVVRNADKFLIITESSFLPSLYKLDLIQKLKYKLFLTISQKDSSKALKIIQFCIHCPQAQQEIHIEKIPQKLTPKWIPQLFPDFQLNYFGFTLKVSSTDKMEGDLEFAQDPITNQPFAKRGVFASALNHLVSGLNFTAALFRSTAGASTGHKLRNGTWVGSVGDVYSGAASFCMLCGMSYSRHSIVEICSPVTYEYIRFSIGPSDKLYTWEAIFWPFDIHLWIGIGVTTIVAVIVCQLIFKIKEEDNHSHWNILSVSQYFGRIFLEQSDRLPVGLPQSIRIILGFWLLFALIGTTVYRAKMVNLLTFPVFEHIPLTYHELAESHYDIEFHYFPNIAYNAFKSSTNPTIVKIFQKMSKQTDPIKCLKNTMNSKSVCILFSSVNDDLINRNVSDNFGQTPIKQSTNYAFMFTPGISSQKRADFSPNFHHILSTSIQMGLNEWWERSDAYQLLKNKNSWLKTLGRGGNHAGVFQYENEDLGGDLHLKNLKGAFAVFVGGLVSAMAAFLLENGLSVWSKNVRKLMTSKNLWNSRVDRSVSVAQSGPIIDDCWELGSS</sequence>
<evidence type="ECO:0000256" key="3">
    <source>
        <dbReference type="ARBA" id="ARBA00022692"/>
    </source>
</evidence>
<evidence type="ECO:0000256" key="7">
    <source>
        <dbReference type="ARBA" id="ARBA00023180"/>
    </source>
</evidence>
<dbReference type="Proteomes" id="UP001642540">
    <property type="component" value="Unassembled WGS sequence"/>
</dbReference>
<keyword evidence="6" id="KW-0675">Receptor</keyword>
<comment type="caution">
    <text evidence="9">The sequence shown here is derived from an EMBL/GenBank/DDBJ whole genome shotgun (WGS) entry which is preliminary data.</text>
</comment>
<reference evidence="9 10" key="1">
    <citation type="submission" date="2024-08" db="EMBL/GenBank/DDBJ databases">
        <authorList>
            <person name="Cucini C."/>
            <person name="Frati F."/>
        </authorList>
    </citation>
    <scope>NUCLEOTIDE SEQUENCE [LARGE SCALE GENOMIC DNA]</scope>
</reference>
<keyword evidence="5 8" id="KW-0472">Membrane</keyword>
<evidence type="ECO:0000256" key="1">
    <source>
        <dbReference type="ARBA" id="ARBA00004651"/>
    </source>
</evidence>
<organism evidence="9 10">
    <name type="scientific">Orchesella dallaii</name>
    <dbReference type="NCBI Taxonomy" id="48710"/>
    <lineage>
        <taxon>Eukaryota</taxon>
        <taxon>Metazoa</taxon>
        <taxon>Ecdysozoa</taxon>
        <taxon>Arthropoda</taxon>
        <taxon>Hexapoda</taxon>
        <taxon>Collembola</taxon>
        <taxon>Entomobryomorpha</taxon>
        <taxon>Entomobryoidea</taxon>
        <taxon>Orchesellidae</taxon>
        <taxon>Orchesellinae</taxon>
        <taxon>Orchesella</taxon>
    </lineage>
</organism>
<gene>
    <name evidence="9" type="ORF">ODALV1_LOCUS27709</name>
</gene>
<dbReference type="PANTHER" id="PTHR42643">
    <property type="entry name" value="IONOTROPIC RECEPTOR 20A-RELATED"/>
    <property type="match status" value="1"/>
</dbReference>
<comment type="subcellular location">
    <subcellularLocation>
        <location evidence="1">Cell membrane</location>
        <topology evidence="1">Multi-pass membrane protein</topology>
    </subcellularLocation>
</comment>
<evidence type="ECO:0008006" key="11">
    <source>
        <dbReference type="Google" id="ProtNLM"/>
    </source>
</evidence>
<evidence type="ECO:0000313" key="9">
    <source>
        <dbReference type="EMBL" id="CAL8139158.1"/>
    </source>
</evidence>
<feature type="transmembrane region" description="Helical" evidence="8">
    <location>
        <begin position="354"/>
        <end position="373"/>
    </location>
</feature>
<evidence type="ECO:0000256" key="2">
    <source>
        <dbReference type="ARBA" id="ARBA00022475"/>
    </source>
</evidence>
<dbReference type="Gene3D" id="1.10.287.70">
    <property type="match status" value="1"/>
</dbReference>
<dbReference type="EMBL" id="CAXLJM020000124">
    <property type="protein sequence ID" value="CAL8139158.1"/>
    <property type="molecule type" value="Genomic_DNA"/>
</dbReference>
<accession>A0ABP1RZ59</accession>
<feature type="transmembrane region" description="Helical" evidence="8">
    <location>
        <begin position="295"/>
        <end position="316"/>
    </location>
</feature>
<evidence type="ECO:0000256" key="6">
    <source>
        <dbReference type="ARBA" id="ARBA00023170"/>
    </source>
</evidence>
<keyword evidence="4 8" id="KW-1133">Transmembrane helix</keyword>
<dbReference type="PANTHER" id="PTHR42643:SF24">
    <property type="entry name" value="IONOTROPIC RECEPTOR 60A"/>
    <property type="match status" value="1"/>
</dbReference>
<keyword evidence="3 8" id="KW-0812">Transmembrane</keyword>
<evidence type="ECO:0000313" key="10">
    <source>
        <dbReference type="Proteomes" id="UP001642540"/>
    </source>
</evidence>
<name>A0ABP1RZ59_9HEXA</name>
<dbReference type="InterPro" id="IPR052192">
    <property type="entry name" value="Insect_Ionotropic_Sensory_Rcpt"/>
</dbReference>
<evidence type="ECO:0000256" key="5">
    <source>
        <dbReference type="ARBA" id="ARBA00023136"/>
    </source>
</evidence>
<feature type="transmembrane region" description="Helical" evidence="8">
    <location>
        <begin position="564"/>
        <end position="582"/>
    </location>
</feature>
<keyword evidence="10" id="KW-1185">Reference proteome</keyword>
<evidence type="ECO:0000256" key="4">
    <source>
        <dbReference type="ARBA" id="ARBA00022989"/>
    </source>
</evidence>
<keyword evidence="7" id="KW-0325">Glycoprotein</keyword>
<keyword evidence="2" id="KW-1003">Cell membrane</keyword>
<evidence type="ECO:0000256" key="8">
    <source>
        <dbReference type="SAM" id="Phobius"/>
    </source>
</evidence>